<comment type="similarity">
    <text evidence="1">Belongs to the trichodiene synthase family.</text>
</comment>
<gene>
    <name evidence="3" type="ORF">VM1G_08420</name>
</gene>
<name>A0A194W9B1_CYTMA</name>
<dbReference type="SUPFAM" id="SSF48576">
    <property type="entry name" value="Terpenoid synthases"/>
    <property type="match status" value="1"/>
</dbReference>
<keyword evidence="2" id="KW-0456">Lyase</keyword>
<sequence length="161" mass="18340">MMPTAGGGGRDWPQYFRDREGVSEAYSYFTFPKAKYPDISMFLEAIPDISRVINLANDVLSFYKEERAGVKKNYIHQRAGYEGRDAIAVLKSVAKECIEACKRIESVLEGREPYKQAWLSHLHGYLYMHRSTNRYKLHEIGLGETSCAISSLTKDSFGTLK</sequence>
<evidence type="ECO:0000313" key="4">
    <source>
        <dbReference type="Proteomes" id="UP000078559"/>
    </source>
</evidence>
<dbReference type="Proteomes" id="UP000078559">
    <property type="component" value="Chromosome 9"/>
</dbReference>
<dbReference type="InterPro" id="IPR024652">
    <property type="entry name" value="Trichodiene_synth"/>
</dbReference>
<dbReference type="AlphaFoldDB" id="A0A194W9B1"/>
<protein>
    <submittedName>
        <fullName evidence="3">Trichodiene synthase</fullName>
    </submittedName>
</protein>
<reference evidence="3" key="1">
    <citation type="submission" date="2014-12" db="EMBL/GenBank/DDBJ databases">
        <title>Genome Sequence of Valsa Canker Pathogens Uncovers a Specific Adaption of Colonization on Woody Bark.</title>
        <authorList>
            <person name="Yin Z."/>
            <person name="Liu H."/>
            <person name="Gao X."/>
            <person name="Li Z."/>
            <person name="Song N."/>
            <person name="Ke X."/>
            <person name="Dai Q."/>
            <person name="Wu Y."/>
            <person name="Sun Y."/>
            <person name="Xu J.-R."/>
            <person name="Kang Z.K."/>
            <person name="Wang L."/>
            <person name="Huang L."/>
        </authorList>
    </citation>
    <scope>NUCLEOTIDE SEQUENCE [LARGE SCALE GENOMIC DNA]</scope>
    <source>
        <strain evidence="3">03-8</strain>
    </source>
</reference>
<dbReference type="InterPro" id="IPR008949">
    <property type="entry name" value="Isoprenoid_synthase_dom_sf"/>
</dbReference>
<dbReference type="Gene3D" id="1.10.600.10">
    <property type="entry name" value="Farnesyl Diphosphate Synthase"/>
    <property type="match status" value="1"/>
</dbReference>
<evidence type="ECO:0000256" key="2">
    <source>
        <dbReference type="ARBA" id="ARBA00023239"/>
    </source>
</evidence>
<keyword evidence="4" id="KW-1185">Reference proteome</keyword>
<evidence type="ECO:0000256" key="1">
    <source>
        <dbReference type="ARBA" id="ARBA00007946"/>
    </source>
</evidence>
<proteinExistence type="inferred from homology"/>
<dbReference type="SMR" id="A0A194W9B1"/>
<dbReference type="EMBL" id="CM003106">
    <property type="protein sequence ID" value="KUI73059.1"/>
    <property type="molecule type" value="Genomic_DNA"/>
</dbReference>
<dbReference type="GO" id="GO:0016838">
    <property type="term" value="F:carbon-oxygen lyase activity, acting on phosphates"/>
    <property type="evidence" value="ECO:0007669"/>
    <property type="project" value="InterPro"/>
</dbReference>
<organism evidence="3 4">
    <name type="scientific">Cytospora mali</name>
    <name type="common">Apple Valsa canker fungus</name>
    <name type="synonym">Valsa mali</name>
    <dbReference type="NCBI Taxonomy" id="578113"/>
    <lineage>
        <taxon>Eukaryota</taxon>
        <taxon>Fungi</taxon>
        <taxon>Dikarya</taxon>
        <taxon>Ascomycota</taxon>
        <taxon>Pezizomycotina</taxon>
        <taxon>Sordariomycetes</taxon>
        <taxon>Sordariomycetidae</taxon>
        <taxon>Diaporthales</taxon>
        <taxon>Cytosporaceae</taxon>
        <taxon>Cytospora</taxon>
    </lineage>
</organism>
<accession>A0A194W9B1</accession>
<dbReference type="Pfam" id="PF06330">
    <property type="entry name" value="TRI5"/>
    <property type="match status" value="1"/>
</dbReference>
<dbReference type="OrthoDB" id="2998174at2759"/>
<evidence type="ECO:0000313" key="3">
    <source>
        <dbReference type="EMBL" id="KUI73059.1"/>
    </source>
</evidence>